<dbReference type="Pfam" id="PF16501">
    <property type="entry name" value="SCAPER_N"/>
    <property type="match status" value="1"/>
</dbReference>
<organism evidence="3 4">
    <name type="scientific">Sphagnum troendelagicum</name>
    <dbReference type="NCBI Taxonomy" id="128251"/>
    <lineage>
        <taxon>Eukaryota</taxon>
        <taxon>Viridiplantae</taxon>
        <taxon>Streptophyta</taxon>
        <taxon>Embryophyta</taxon>
        <taxon>Bryophyta</taxon>
        <taxon>Sphagnophytina</taxon>
        <taxon>Sphagnopsida</taxon>
        <taxon>Sphagnales</taxon>
        <taxon>Sphagnaceae</taxon>
        <taxon>Sphagnum</taxon>
    </lineage>
</organism>
<dbReference type="InterPro" id="IPR032446">
    <property type="entry name" value="SCAPER_N"/>
</dbReference>
<dbReference type="Proteomes" id="UP001497512">
    <property type="component" value="Chromosome 8"/>
</dbReference>
<dbReference type="PANTHER" id="PTHR31434">
    <property type="entry name" value="S PHASE CYCLIN A-ASSOCIATED PROTEIN IN THE ENDOPLASMIC RETICULUM"/>
    <property type="match status" value="1"/>
</dbReference>
<dbReference type="PANTHER" id="PTHR31434:SF2">
    <property type="entry name" value="S PHASE CYCLIN A-ASSOCIATED PROTEIN IN THE ENDOPLASMIC RETICULUM"/>
    <property type="match status" value="1"/>
</dbReference>
<feature type="domain" description="S phase cyclin A-associated protein in the endoplasmic reticulum N-terminal" evidence="2">
    <location>
        <begin position="268"/>
        <end position="328"/>
    </location>
</feature>
<keyword evidence="4" id="KW-1185">Reference proteome</keyword>
<proteinExistence type="predicted"/>
<feature type="region of interest" description="Disordered" evidence="1">
    <location>
        <begin position="618"/>
        <end position="644"/>
    </location>
</feature>
<evidence type="ECO:0000259" key="2">
    <source>
        <dbReference type="Pfam" id="PF16501"/>
    </source>
</evidence>
<dbReference type="EMBL" id="OZ019900">
    <property type="protein sequence ID" value="CAK9235435.1"/>
    <property type="molecule type" value="Genomic_DNA"/>
</dbReference>
<evidence type="ECO:0000313" key="3">
    <source>
        <dbReference type="EMBL" id="CAK9235435.1"/>
    </source>
</evidence>
<gene>
    <name evidence="3" type="ORF">CSSPTR1EN2_LOCUS22715</name>
</gene>
<evidence type="ECO:0000313" key="4">
    <source>
        <dbReference type="Proteomes" id="UP001497512"/>
    </source>
</evidence>
<accession>A0ABP0V1I8</accession>
<feature type="compositionally biased region" description="Basic and acidic residues" evidence="1">
    <location>
        <begin position="629"/>
        <end position="639"/>
    </location>
</feature>
<name>A0ABP0V1I8_9BRYO</name>
<reference evidence="3" key="1">
    <citation type="submission" date="2024-02" db="EMBL/GenBank/DDBJ databases">
        <authorList>
            <consortium name="ELIXIR-Norway"/>
            <consortium name="Elixir Norway"/>
        </authorList>
    </citation>
    <scope>NUCLEOTIDE SEQUENCE</scope>
</reference>
<feature type="region of interest" description="Disordered" evidence="1">
    <location>
        <begin position="533"/>
        <end position="552"/>
    </location>
</feature>
<sequence>MKWGDLDDEDVEQIQLSGNAHDKFDNLPTNTSGQDVKQEEEVYMITTADDDEEYSEENFSLKENDAVGYNSQAGLTLLSLLHWRESQKLLLTANAEKSQVQGITSLLADGHDGHEFTLLHNDATAEEDEKSTGNTSMMLEHASESEYTPKSSSAFQATNSSLAAHGFDDHLMHNAMEKKKKGYASLVITNVKALEDGAGEDMDLCNPDEVILTSDLLETTTSSEGLRVGTAALERGDGASVKSADQEQLTDAGTITNSIKLEKCDDGRQCKGRFHQRLWFYLFENMNRAIDELYFLCELESDLNQMKEVLLILDEAGVEFKDLQMRVDAFDRITKASCLPQYPVISAPVTSSSSSSISTNDQNCCRPANAWEVQRMTATSQYHANTLSSSLEALKKPQRSAPQVHRLQGLKGNDSSSIACANLLCNPNSKHPSSVFKVFLAPLNADRRRFDSIGFDNTEDVAAAGSELVTYRRTSSARVSPQRKEAWQKKGGGCIKDEMLIINKNTTTNNSVAGKRCATSSASQIEIGFMRPTASSGQRVASREREQNLVGSKSHSMEAWKLEKRNSELAAAIIISTSDCPPPLTIAAAAEGSLESVGCSGRKRTECVCLLHDKLMSPERKKKTSPTETKNKQSEDKEAAQSVMSQLHKELHEMDRVLFLQQTTEKLSCVSKWQAV</sequence>
<evidence type="ECO:0000256" key="1">
    <source>
        <dbReference type="SAM" id="MobiDB-lite"/>
    </source>
</evidence>
<protein>
    <recommendedName>
        <fullName evidence="2">S phase cyclin A-associated protein in the endoplasmic reticulum N-terminal domain-containing protein</fullName>
    </recommendedName>
</protein>
<feature type="region of interest" description="Disordered" evidence="1">
    <location>
        <begin position="16"/>
        <end position="36"/>
    </location>
</feature>